<evidence type="ECO:0000256" key="1">
    <source>
        <dbReference type="SAM" id="Phobius"/>
    </source>
</evidence>
<sequence length="58" mass="7054">MKTLKRKLKRFGYRWSTMDSDERGFYYGWLILVVTFAIGFASIYYHDEIISFLNQFDD</sequence>
<gene>
    <name evidence="2" type="ORF">SPHINGO8BC_51481</name>
</gene>
<feature type="transmembrane region" description="Helical" evidence="1">
    <location>
        <begin position="24"/>
        <end position="45"/>
    </location>
</feature>
<evidence type="ECO:0000313" key="2">
    <source>
        <dbReference type="EMBL" id="VXC99625.1"/>
    </source>
</evidence>
<accession>A0A654D2K5</accession>
<dbReference type="AlphaFoldDB" id="A0A654D2K5"/>
<evidence type="ECO:0000313" key="3">
    <source>
        <dbReference type="Proteomes" id="UP000432350"/>
    </source>
</evidence>
<keyword evidence="1" id="KW-1133">Transmembrane helix</keyword>
<keyword evidence="1" id="KW-0472">Membrane</keyword>
<organism evidence="2 3">
    <name type="scientific">Sphingobacterium multivorum</name>
    <dbReference type="NCBI Taxonomy" id="28454"/>
    <lineage>
        <taxon>Bacteria</taxon>
        <taxon>Pseudomonadati</taxon>
        <taxon>Bacteroidota</taxon>
        <taxon>Sphingobacteriia</taxon>
        <taxon>Sphingobacteriales</taxon>
        <taxon>Sphingobacteriaceae</taxon>
        <taxon>Sphingobacterium</taxon>
    </lineage>
</organism>
<keyword evidence="1" id="KW-0812">Transmembrane</keyword>
<dbReference type="EMBL" id="CABWMV010000024">
    <property type="protein sequence ID" value="VXC99625.1"/>
    <property type="molecule type" value="Genomic_DNA"/>
</dbReference>
<protein>
    <submittedName>
        <fullName evidence="2">Uncharacterized protein</fullName>
    </submittedName>
</protein>
<name>A0A654D2K5_SPHMU</name>
<proteinExistence type="predicted"/>
<reference evidence="2 3" key="1">
    <citation type="submission" date="2019-10" db="EMBL/GenBank/DDBJ databases">
        <authorList>
            <person name="Karimi E."/>
        </authorList>
    </citation>
    <scope>NUCLEOTIDE SEQUENCE [LARGE SCALE GENOMIC DNA]</scope>
    <source>
        <strain evidence="2">Sphingobacterium sp. 8BC</strain>
    </source>
</reference>
<dbReference type="Proteomes" id="UP000432350">
    <property type="component" value="Unassembled WGS sequence"/>
</dbReference>